<keyword evidence="6" id="KW-0798">TonB box</keyword>
<dbReference type="InterPro" id="IPR039426">
    <property type="entry name" value="TonB-dep_rcpt-like"/>
</dbReference>
<organism evidence="11 12">
    <name type="scientific">Apibacter mensalis</name>
    <dbReference type="NCBI Taxonomy" id="1586267"/>
    <lineage>
        <taxon>Bacteria</taxon>
        <taxon>Pseudomonadati</taxon>
        <taxon>Bacteroidota</taxon>
        <taxon>Flavobacteriia</taxon>
        <taxon>Flavobacteriales</taxon>
        <taxon>Weeksellaceae</taxon>
        <taxon>Apibacter</taxon>
    </lineage>
</organism>
<evidence type="ECO:0000256" key="8">
    <source>
        <dbReference type="ARBA" id="ARBA00023237"/>
    </source>
</evidence>
<evidence type="ECO:0000256" key="3">
    <source>
        <dbReference type="ARBA" id="ARBA00022452"/>
    </source>
</evidence>
<evidence type="ECO:0000256" key="7">
    <source>
        <dbReference type="ARBA" id="ARBA00023136"/>
    </source>
</evidence>
<dbReference type="PANTHER" id="PTHR30069:SF29">
    <property type="entry name" value="HEMOGLOBIN AND HEMOGLOBIN-HAPTOGLOBIN-BINDING PROTEIN 1-RELATED"/>
    <property type="match status" value="1"/>
</dbReference>
<keyword evidence="12" id="KW-1185">Reference proteome</keyword>
<evidence type="ECO:0000259" key="10">
    <source>
        <dbReference type="Pfam" id="PF07715"/>
    </source>
</evidence>
<dbReference type="PANTHER" id="PTHR30069">
    <property type="entry name" value="TONB-DEPENDENT OUTER MEMBRANE RECEPTOR"/>
    <property type="match status" value="1"/>
</dbReference>
<protein>
    <submittedName>
        <fullName evidence="11">Outer membrane receptor proteins, mostly Fe transport</fullName>
    </submittedName>
</protein>
<evidence type="ECO:0000256" key="6">
    <source>
        <dbReference type="ARBA" id="ARBA00023077"/>
    </source>
</evidence>
<keyword evidence="11" id="KW-0675">Receptor</keyword>
<keyword evidence="4 9" id="KW-0812">Transmembrane</keyword>
<dbReference type="STRING" id="1586267.GCA_001418685_00263"/>
<dbReference type="EMBL" id="FCOR01000001">
    <property type="protein sequence ID" value="CVK15443.1"/>
    <property type="molecule type" value="Genomic_DNA"/>
</dbReference>
<comment type="similarity">
    <text evidence="9">Belongs to the TonB-dependent receptor family.</text>
</comment>
<keyword evidence="8 9" id="KW-0998">Cell outer membrane</keyword>
<dbReference type="GO" id="GO:0009279">
    <property type="term" value="C:cell outer membrane"/>
    <property type="evidence" value="ECO:0007669"/>
    <property type="project" value="UniProtKB-SubCell"/>
</dbReference>
<dbReference type="InterPro" id="IPR037066">
    <property type="entry name" value="Plug_dom_sf"/>
</dbReference>
<evidence type="ECO:0000313" key="12">
    <source>
        <dbReference type="Proteomes" id="UP000182761"/>
    </source>
</evidence>
<evidence type="ECO:0000313" key="11">
    <source>
        <dbReference type="EMBL" id="CVK15443.1"/>
    </source>
</evidence>
<keyword evidence="7 9" id="KW-0472">Membrane</keyword>
<keyword evidence="5" id="KW-0732">Signal</keyword>
<evidence type="ECO:0000256" key="5">
    <source>
        <dbReference type="ARBA" id="ARBA00022729"/>
    </source>
</evidence>
<proteinExistence type="inferred from homology"/>
<dbReference type="AlphaFoldDB" id="A0A0X3AMI8"/>
<name>A0A0X3AMI8_9FLAO</name>
<dbReference type="InterPro" id="IPR010917">
    <property type="entry name" value="TonB_rcpt_CS"/>
</dbReference>
<dbReference type="SUPFAM" id="SSF56935">
    <property type="entry name" value="Porins"/>
    <property type="match status" value="1"/>
</dbReference>
<evidence type="ECO:0000256" key="4">
    <source>
        <dbReference type="ARBA" id="ARBA00022692"/>
    </source>
</evidence>
<dbReference type="Gene3D" id="2.40.170.20">
    <property type="entry name" value="TonB-dependent receptor, beta-barrel domain"/>
    <property type="match status" value="1"/>
</dbReference>
<evidence type="ECO:0000256" key="9">
    <source>
        <dbReference type="PROSITE-ProRule" id="PRU01360"/>
    </source>
</evidence>
<gene>
    <name evidence="11" type="ORF">Ga0061079_101262</name>
</gene>
<dbReference type="GO" id="GO:0044718">
    <property type="term" value="P:siderophore transmembrane transport"/>
    <property type="evidence" value="ECO:0007669"/>
    <property type="project" value="TreeGrafter"/>
</dbReference>
<accession>A0A0X3AMI8</accession>
<dbReference type="PROSITE" id="PS52016">
    <property type="entry name" value="TONB_DEPENDENT_REC_3"/>
    <property type="match status" value="1"/>
</dbReference>
<reference evidence="11 12" key="1">
    <citation type="submission" date="2016-01" db="EMBL/GenBank/DDBJ databases">
        <authorList>
            <person name="McClelland M."/>
            <person name="Jain A."/>
            <person name="Saraogi P."/>
            <person name="Mendelson R."/>
            <person name="Westerman R."/>
            <person name="SanMiguel P."/>
            <person name="Csonka L."/>
        </authorList>
    </citation>
    <scope>NUCLEOTIDE SEQUENCE [LARGE SCALE GENOMIC DNA]</scope>
    <source>
        <strain evidence="11 12">R-53146</strain>
    </source>
</reference>
<dbReference type="OrthoDB" id="9761152at2"/>
<dbReference type="PROSITE" id="PS01156">
    <property type="entry name" value="TONB_DEPENDENT_REC_2"/>
    <property type="match status" value="1"/>
</dbReference>
<dbReference type="GO" id="GO:0015344">
    <property type="term" value="F:siderophore uptake transmembrane transporter activity"/>
    <property type="evidence" value="ECO:0007669"/>
    <property type="project" value="TreeGrafter"/>
</dbReference>
<dbReference type="Proteomes" id="UP000182761">
    <property type="component" value="Unassembled WGS sequence"/>
</dbReference>
<dbReference type="Gene3D" id="2.170.130.10">
    <property type="entry name" value="TonB-dependent receptor, plug domain"/>
    <property type="match status" value="1"/>
</dbReference>
<feature type="domain" description="TonB-dependent receptor plug" evidence="10">
    <location>
        <begin position="56"/>
        <end position="164"/>
    </location>
</feature>
<evidence type="ECO:0000256" key="1">
    <source>
        <dbReference type="ARBA" id="ARBA00004571"/>
    </source>
</evidence>
<dbReference type="InterPro" id="IPR012910">
    <property type="entry name" value="Plug_dom"/>
</dbReference>
<sequence length="820" mass="92736">MNLKYKALDLFYFISIMGPTALCFAQNISPDSTQISEKEIDDVVVIGKGVIDVVKDRETPIAVSIIKKQEIRDKGGNQEFPALMKNAPSIYVNDATGYGDSKMITRGFNQSNTAVMINGQPVNGMESGNVYWTNWTGLIDIANTIQVQRGLGSSKLAISSVGGTINIVTKATDKKAGSTARFLTGNDGFWRTTYEYNSGLQDQWGVSFSTSTWRGDGYNRGTKGYGQNYFLSIGFQPNEKHNFNFIIFGAPQNHDQNYYTKISDFKKYGYRYNVNQGWLNGKELLLRTNYYHKSVANLNWDWKINEKSTLSTVFYGSLGRGGGIGGYGSKYIETPNISTPQSPNSIPGSRNQQNGTINWDAIFDYNLTHNTEGIGTGSDNFIIRSSVNNHQWYGLVSNFNHKFKKHFEFNVGVDGRVYTGTHFQQANKFLGLSGITDNISPNVNGTYTVTKNFTTNPWSSLFRNVNRGQRLSFDYDETIQYIGAFGQFEYVNKFMSAFIQGVISEQYNSRKDRFNYTPSHQKSKTLNNTGYNIKGGINFKITKNHNIFGNAGYYSRQPFQNNLFLNWKNDVNPLADNEEIVGFEIGYELHYNFLDLSVNLYRTSWNNRVETISNESINQIENRSGIDELHQGIEVELLAKPIRKLNFKGHISLGSWKYNGNAHSTTYDSNNLSHIISEKDILLDNVKTSNAPQFSYGVGLVYKAFKNFTFDADLNRYEKLYSDFDISKAAANTKIDLIELPNYFTLDMGASYTLYFDSTSLRFRANVNNALNDVFMTYSKTNIKSGDKEADNVKFKGIDTANQVYFGNGRTWNLGITYNF</sequence>
<dbReference type="RefSeq" id="WP_073961174.1">
    <property type="nucleotide sequence ID" value="NZ_FCOR01000001.1"/>
</dbReference>
<dbReference type="InterPro" id="IPR036942">
    <property type="entry name" value="Beta-barrel_TonB_sf"/>
</dbReference>
<comment type="subcellular location">
    <subcellularLocation>
        <location evidence="1 9">Cell outer membrane</location>
        <topology evidence="1 9">Multi-pass membrane protein</topology>
    </subcellularLocation>
</comment>
<keyword evidence="3 9" id="KW-1134">Transmembrane beta strand</keyword>
<keyword evidence="2 9" id="KW-0813">Transport</keyword>
<evidence type="ECO:0000256" key="2">
    <source>
        <dbReference type="ARBA" id="ARBA00022448"/>
    </source>
</evidence>
<dbReference type="Pfam" id="PF07715">
    <property type="entry name" value="Plug"/>
    <property type="match status" value="1"/>
</dbReference>